<evidence type="ECO:0000256" key="8">
    <source>
        <dbReference type="ARBA" id="ARBA00023268"/>
    </source>
</evidence>
<evidence type="ECO:0000256" key="2">
    <source>
        <dbReference type="ARBA" id="ARBA00022563"/>
    </source>
</evidence>
<comment type="similarity">
    <text evidence="9">Belongs to the tetrahydrofolate dehydrogenase/cyclohydrolase family.</text>
</comment>
<comment type="subunit">
    <text evidence="9">Homodimer.</text>
</comment>
<feature type="domain" description="Tetrahydrofolate dehydrogenase/cyclohydrolase catalytic" evidence="10">
    <location>
        <begin position="4"/>
        <end position="118"/>
    </location>
</feature>
<comment type="catalytic activity">
    <reaction evidence="9">
        <text>(6R)-5,10-methenyltetrahydrofolate + H2O = (6R)-10-formyltetrahydrofolate + H(+)</text>
        <dbReference type="Rhea" id="RHEA:23700"/>
        <dbReference type="ChEBI" id="CHEBI:15377"/>
        <dbReference type="ChEBI" id="CHEBI:15378"/>
        <dbReference type="ChEBI" id="CHEBI:57455"/>
        <dbReference type="ChEBI" id="CHEBI:195366"/>
        <dbReference type="EC" id="3.5.4.9"/>
    </reaction>
</comment>
<keyword evidence="13" id="KW-1185">Reference proteome</keyword>
<evidence type="ECO:0000256" key="4">
    <source>
        <dbReference type="ARBA" id="ARBA00022801"/>
    </source>
</evidence>
<dbReference type="GO" id="GO:0004477">
    <property type="term" value="F:methenyltetrahydrofolate cyclohydrolase activity"/>
    <property type="evidence" value="ECO:0007669"/>
    <property type="project" value="UniProtKB-UniRule"/>
</dbReference>
<comment type="caution">
    <text evidence="9">Lacks conserved residue(s) required for the propagation of feature annotation.</text>
</comment>
<reference evidence="12 13" key="1">
    <citation type="submission" date="2019-07" db="EMBL/GenBank/DDBJ databases">
        <title>Whole genome shotgun sequence of Deinococcus cellulosilyticus NBRC 106333.</title>
        <authorList>
            <person name="Hosoyama A."/>
            <person name="Uohara A."/>
            <person name="Ohji S."/>
            <person name="Ichikawa N."/>
        </authorList>
    </citation>
    <scope>NUCLEOTIDE SEQUENCE [LARGE SCALE GENOMIC DNA]</scope>
    <source>
        <strain evidence="12 13">NBRC 106333</strain>
    </source>
</reference>
<evidence type="ECO:0000259" key="11">
    <source>
        <dbReference type="Pfam" id="PF02882"/>
    </source>
</evidence>
<keyword evidence="2 9" id="KW-0554">One-carbon metabolism</keyword>
<dbReference type="Proteomes" id="UP000321306">
    <property type="component" value="Unassembled WGS sequence"/>
</dbReference>
<sequence>MQPIYGKDTARDIKYNVKLEIARWNGLGIVPKMAVVLASSDPASLVYVQSKKRTAESLGIGLEVFDLGAEVSQKELEQTLHNLSDSEQYQGVMLEFPLAPHLDPEKALSRIAPHKDVEGLSPANLSLIATGREKEAILAPTPNACILLAETQGPLIGKRVAVIGPGRTVGRPLISMLINRGATVTVVTEHTREVRDTLKDCEVIFVCVGKHGLLRKEAITEGQIVIDAGINVINDGLKGDADPSIYPMLKAYSPVPGGVGVVTSALIFQNFVRALELQAEDLVVTGGHA</sequence>
<dbReference type="PANTHER" id="PTHR48099:SF5">
    <property type="entry name" value="C-1-TETRAHYDROFOLATE SYNTHASE, CYTOPLASMIC"/>
    <property type="match status" value="1"/>
</dbReference>
<evidence type="ECO:0000259" key="10">
    <source>
        <dbReference type="Pfam" id="PF00763"/>
    </source>
</evidence>
<keyword evidence="6 9" id="KW-0560">Oxidoreductase</keyword>
<dbReference type="InterPro" id="IPR020630">
    <property type="entry name" value="THF_DH/CycHdrlase_cat_dom"/>
</dbReference>
<dbReference type="SUPFAM" id="SSF53223">
    <property type="entry name" value="Aminoacid dehydrogenase-like, N-terminal domain"/>
    <property type="match status" value="1"/>
</dbReference>
<feature type="binding site" evidence="9">
    <location>
        <begin position="164"/>
        <end position="166"/>
    </location>
    <ligand>
        <name>NADP(+)</name>
        <dbReference type="ChEBI" id="CHEBI:58349"/>
    </ligand>
</feature>
<organism evidence="12 13">
    <name type="scientific">Deinococcus cellulosilyticus (strain DSM 18568 / NBRC 106333 / KACC 11606 / 5516J-15)</name>
    <dbReference type="NCBI Taxonomy" id="1223518"/>
    <lineage>
        <taxon>Bacteria</taxon>
        <taxon>Thermotogati</taxon>
        <taxon>Deinococcota</taxon>
        <taxon>Deinococci</taxon>
        <taxon>Deinococcales</taxon>
        <taxon>Deinococcaceae</taxon>
        <taxon>Deinococcus</taxon>
    </lineage>
</organism>
<evidence type="ECO:0000256" key="9">
    <source>
        <dbReference type="HAMAP-Rule" id="MF_01576"/>
    </source>
</evidence>
<feature type="binding site" evidence="9">
    <location>
        <position position="230"/>
    </location>
    <ligand>
        <name>NADP(+)</name>
        <dbReference type="ChEBI" id="CHEBI:58349"/>
    </ligand>
</feature>
<dbReference type="InterPro" id="IPR020631">
    <property type="entry name" value="THF_DH/CycHdrlase_NAD-bd_dom"/>
</dbReference>
<gene>
    <name evidence="9 12" type="primary">folD</name>
    <name evidence="12" type="ORF">DC3_06960</name>
</gene>
<keyword evidence="8 9" id="KW-0511">Multifunctional enzyme</keyword>
<evidence type="ECO:0000313" key="13">
    <source>
        <dbReference type="Proteomes" id="UP000321306"/>
    </source>
</evidence>
<feature type="domain" description="Tetrahydrofolate dehydrogenase/cyclohydrolase NAD(P)-binding" evidence="11">
    <location>
        <begin position="141"/>
        <end position="277"/>
    </location>
</feature>
<dbReference type="AlphaFoldDB" id="A0A511MXH1"/>
<dbReference type="RefSeq" id="WP_146882342.1">
    <property type="nucleotide sequence ID" value="NZ_BJXB01000002.1"/>
</dbReference>
<dbReference type="Pfam" id="PF02882">
    <property type="entry name" value="THF_DHG_CYH_C"/>
    <property type="match status" value="1"/>
</dbReference>
<comment type="catalytic activity">
    <reaction evidence="9">
        <text>(6R)-5,10-methylene-5,6,7,8-tetrahydrofolate + NADP(+) = (6R)-5,10-methenyltetrahydrofolate + NADPH</text>
        <dbReference type="Rhea" id="RHEA:22812"/>
        <dbReference type="ChEBI" id="CHEBI:15636"/>
        <dbReference type="ChEBI" id="CHEBI:57455"/>
        <dbReference type="ChEBI" id="CHEBI:57783"/>
        <dbReference type="ChEBI" id="CHEBI:58349"/>
        <dbReference type="EC" id="1.5.1.5"/>
    </reaction>
</comment>
<dbReference type="GO" id="GO:0004488">
    <property type="term" value="F:methylenetetrahydrofolate dehydrogenase (NADP+) activity"/>
    <property type="evidence" value="ECO:0007669"/>
    <property type="project" value="UniProtKB-UniRule"/>
</dbReference>
<keyword evidence="7 9" id="KW-0486">Methionine biosynthesis</keyword>
<dbReference type="InterPro" id="IPR046346">
    <property type="entry name" value="Aminoacid_DH-like_N_sf"/>
</dbReference>
<proteinExistence type="inferred from homology"/>
<comment type="pathway">
    <text evidence="1 9">One-carbon metabolism; tetrahydrofolate interconversion.</text>
</comment>
<keyword evidence="4 9" id="KW-0378">Hydrolase</keyword>
<dbReference type="HAMAP" id="MF_01576">
    <property type="entry name" value="THF_DHG_CYH"/>
    <property type="match status" value="1"/>
</dbReference>
<keyword evidence="9" id="KW-0028">Amino-acid biosynthesis</keyword>
<dbReference type="GO" id="GO:0005829">
    <property type="term" value="C:cytosol"/>
    <property type="evidence" value="ECO:0007669"/>
    <property type="project" value="TreeGrafter"/>
</dbReference>
<evidence type="ECO:0000256" key="5">
    <source>
        <dbReference type="ARBA" id="ARBA00022857"/>
    </source>
</evidence>
<keyword evidence="5 9" id="KW-0521">NADP</keyword>
<evidence type="ECO:0000313" key="12">
    <source>
        <dbReference type="EMBL" id="GEM45061.1"/>
    </source>
</evidence>
<dbReference type="PRINTS" id="PR00085">
    <property type="entry name" value="THFDHDRGNASE"/>
</dbReference>
<dbReference type="Pfam" id="PF00763">
    <property type="entry name" value="THF_DHG_CYH"/>
    <property type="match status" value="1"/>
</dbReference>
<evidence type="ECO:0000256" key="7">
    <source>
        <dbReference type="ARBA" id="ARBA00023167"/>
    </source>
</evidence>
<protein>
    <recommendedName>
        <fullName evidence="9">Bifunctional protein FolD</fullName>
    </recommendedName>
    <domain>
        <recommendedName>
            <fullName evidence="9">Methylenetetrahydrofolate dehydrogenase</fullName>
            <ecNumber evidence="9">1.5.1.5</ecNumber>
        </recommendedName>
    </domain>
    <domain>
        <recommendedName>
            <fullName evidence="9">Methenyltetrahydrofolate cyclohydrolase</fullName>
            <ecNumber evidence="9">3.5.4.9</ecNumber>
        </recommendedName>
    </domain>
</protein>
<keyword evidence="3 9" id="KW-0658">Purine biosynthesis</keyword>
<dbReference type="EMBL" id="BJXB01000002">
    <property type="protein sequence ID" value="GEM45061.1"/>
    <property type="molecule type" value="Genomic_DNA"/>
</dbReference>
<accession>A0A511MXH1</accession>
<dbReference type="SUPFAM" id="SSF51735">
    <property type="entry name" value="NAD(P)-binding Rossmann-fold domains"/>
    <property type="match status" value="1"/>
</dbReference>
<dbReference type="GO" id="GO:0035999">
    <property type="term" value="P:tetrahydrofolate interconversion"/>
    <property type="evidence" value="ECO:0007669"/>
    <property type="project" value="UniProtKB-UniRule"/>
</dbReference>
<dbReference type="Gene3D" id="3.40.50.720">
    <property type="entry name" value="NAD(P)-binding Rossmann-like Domain"/>
    <property type="match status" value="1"/>
</dbReference>
<dbReference type="InterPro" id="IPR036291">
    <property type="entry name" value="NAD(P)-bd_dom_sf"/>
</dbReference>
<evidence type="ECO:0000256" key="1">
    <source>
        <dbReference type="ARBA" id="ARBA00004777"/>
    </source>
</evidence>
<dbReference type="Gene3D" id="3.40.50.10860">
    <property type="entry name" value="Leucine Dehydrogenase, chain A, domain 1"/>
    <property type="match status" value="1"/>
</dbReference>
<dbReference type="EC" id="3.5.4.9" evidence="9"/>
<dbReference type="OrthoDB" id="9803580at2"/>
<dbReference type="InterPro" id="IPR000672">
    <property type="entry name" value="THF_DH/CycHdrlase"/>
</dbReference>
<comment type="caution">
    <text evidence="12">The sequence shown here is derived from an EMBL/GenBank/DDBJ whole genome shotgun (WGS) entry which is preliminary data.</text>
</comment>
<dbReference type="UniPathway" id="UPA00193"/>
<dbReference type="GO" id="GO:0009086">
    <property type="term" value="P:methionine biosynthetic process"/>
    <property type="evidence" value="ECO:0007669"/>
    <property type="project" value="UniProtKB-KW"/>
</dbReference>
<dbReference type="GO" id="GO:0006164">
    <property type="term" value="P:purine nucleotide biosynthetic process"/>
    <property type="evidence" value="ECO:0007669"/>
    <property type="project" value="UniProtKB-KW"/>
</dbReference>
<dbReference type="GO" id="GO:0000105">
    <property type="term" value="P:L-histidine biosynthetic process"/>
    <property type="evidence" value="ECO:0007669"/>
    <property type="project" value="UniProtKB-KW"/>
</dbReference>
<comment type="function">
    <text evidence="9">Catalyzes the oxidation of 5,10-methylenetetrahydrofolate to 5,10-methenyltetrahydrofolate and then the hydrolysis of 5,10-methenyltetrahydrofolate to 10-formyltetrahydrofolate.</text>
</comment>
<dbReference type="EC" id="1.5.1.5" evidence="9"/>
<evidence type="ECO:0000256" key="6">
    <source>
        <dbReference type="ARBA" id="ARBA00023002"/>
    </source>
</evidence>
<evidence type="ECO:0000256" key="3">
    <source>
        <dbReference type="ARBA" id="ARBA00022755"/>
    </source>
</evidence>
<name>A0A511MXH1_DEIC1</name>
<keyword evidence="9" id="KW-0368">Histidine biosynthesis</keyword>
<dbReference type="PANTHER" id="PTHR48099">
    <property type="entry name" value="C-1-TETRAHYDROFOLATE SYNTHASE, CYTOPLASMIC-RELATED"/>
    <property type="match status" value="1"/>
</dbReference>